<evidence type="ECO:0000313" key="4">
    <source>
        <dbReference type="Proteomes" id="UP001497444"/>
    </source>
</evidence>
<accession>A0ABP0XCP6</accession>
<evidence type="ECO:0000256" key="1">
    <source>
        <dbReference type="ARBA" id="ARBA00023054"/>
    </source>
</evidence>
<reference evidence="3" key="1">
    <citation type="submission" date="2024-02" db="EMBL/GenBank/DDBJ databases">
        <authorList>
            <consortium name="ELIXIR-Norway"/>
            <consortium name="Elixir Norway"/>
        </authorList>
    </citation>
    <scope>NUCLEOTIDE SEQUENCE</scope>
</reference>
<feature type="domain" description="ODAD1 central coiled coil region" evidence="2">
    <location>
        <begin position="190"/>
        <end position="269"/>
    </location>
</feature>
<dbReference type="Pfam" id="PF21773">
    <property type="entry name" value="ODAD1_CC"/>
    <property type="match status" value="1"/>
</dbReference>
<sequence length="511" mass="59894">MVAVVVELNSEVWFLHSHKKRFTELQIWCRAISVVPETKHFEPLPNPPPPKPIPVQWGPLIPVGMDKLSIVDELETLHHTFRKMEASQRHFHDESELVLRRQKVMLETLQLDNMMTQDTIDLFYPEDYAEEMKRLNAECAMWIDKIDAETKRVEELEHAIATLYADEYSSKKAMGGVHAASEHNRATQIHIHILENRVHKAMVDLTTIQWHNKKMQDEMQSLRVEHALFEELHNKMEIELLEKGEEIQKIIDGSYELFEERHDYQKLISEILTMMEEGDAYENWRTYGTWKDMDGRPLAETALASDKEREDRMKQKRPTLPLTNDMDLKKMFVIEGTEAREKFISKPHTKRYERLIEVKAFTLTQNNLDLEQEMVDEVLPALVHAREYHAQLVRDVQDLNAQIEDAMRYKLGRFLDGDDFEDVKNDFLDIIRALKRQIFQVFKEAGCTNWDPDVVHGVDEDVDVADESMEMAISRLFIKTEEFITEMSVPLEFGPVTEDESTPTHEKMYIG</sequence>
<proteinExistence type="predicted"/>
<organism evidence="3 4">
    <name type="scientific">Sphagnum jensenii</name>
    <dbReference type="NCBI Taxonomy" id="128206"/>
    <lineage>
        <taxon>Eukaryota</taxon>
        <taxon>Viridiplantae</taxon>
        <taxon>Streptophyta</taxon>
        <taxon>Embryophyta</taxon>
        <taxon>Bryophyta</taxon>
        <taxon>Sphagnophytina</taxon>
        <taxon>Sphagnopsida</taxon>
        <taxon>Sphagnales</taxon>
        <taxon>Sphagnaceae</taxon>
        <taxon>Sphagnum</taxon>
    </lineage>
</organism>
<dbReference type="InterPro" id="IPR051876">
    <property type="entry name" value="ODA-DC/CCD"/>
</dbReference>
<dbReference type="PANTHER" id="PTHR21694:SF18">
    <property type="entry name" value="COILED-COIL DOMAIN-CONTAINING PROTEIN 63"/>
    <property type="match status" value="1"/>
</dbReference>
<dbReference type="InterPro" id="IPR049258">
    <property type="entry name" value="ODAD1_CC"/>
</dbReference>
<gene>
    <name evidence="3" type="ORF">CSSPJE1EN1_LOCUS21174</name>
</gene>
<name>A0ABP0XCP6_9BRYO</name>
<dbReference type="PANTHER" id="PTHR21694">
    <property type="entry name" value="COILED-COIL DOMAIN-CONTAINING PROTEIN 63"/>
    <property type="match status" value="1"/>
</dbReference>
<dbReference type="EMBL" id="OZ020102">
    <property type="protein sequence ID" value="CAK9275696.1"/>
    <property type="molecule type" value="Genomic_DNA"/>
</dbReference>
<dbReference type="Proteomes" id="UP001497444">
    <property type="component" value="Chromosome 7"/>
</dbReference>
<keyword evidence="1" id="KW-0175">Coiled coil</keyword>
<evidence type="ECO:0000259" key="2">
    <source>
        <dbReference type="Pfam" id="PF21773"/>
    </source>
</evidence>
<protein>
    <recommendedName>
        <fullName evidence="2">ODAD1 central coiled coil region domain-containing protein</fullName>
    </recommendedName>
</protein>
<keyword evidence="4" id="KW-1185">Reference proteome</keyword>
<evidence type="ECO:0000313" key="3">
    <source>
        <dbReference type="EMBL" id="CAK9275696.1"/>
    </source>
</evidence>